<accession>A0A5A9N828</accession>
<dbReference type="EMBL" id="SOYY01000021">
    <property type="protein sequence ID" value="KAA0705880.1"/>
    <property type="molecule type" value="Genomic_DNA"/>
</dbReference>
<proteinExistence type="predicted"/>
<evidence type="ECO:0000256" key="1">
    <source>
        <dbReference type="SAM" id="MobiDB-lite"/>
    </source>
</evidence>
<feature type="region of interest" description="Disordered" evidence="1">
    <location>
        <begin position="86"/>
        <end position="105"/>
    </location>
</feature>
<dbReference type="AlphaFoldDB" id="A0A5A9N828"/>
<name>A0A5A9N828_9TELE</name>
<evidence type="ECO:0000313" key="3">
    <source>
        <dbReference type="Proteomes" id="UP000324632"/>
    </source>
</evidence>
<dbReference type="Proteomes" id="UP000324632">
    <property type="component" value="Chromosome 21"/>
</dbReference>
<feature type="compositionally biased region" description="Polar residues" evidence="1">
    <location>
        <begin position="190"/>
        <end position="203"/>
    </location>
</feature>
<protein>
    <submittedName>
        <fullName evidence="2">Uncharacterized protein</fullName>
    </submittedName>
</protein>
<keyword evidence="3" id="KW-1185">Reference proteome</keyword>
<evidence type="ECO:0000313" key="2">
    <source>
        <dbReference type="EMBL" id="KAA0705880.1"/>
    </source>
</evidence>
<comment type="caution">
    <text evidence="2">The sequence shown here is derived from an EMBL/GenBank/DDBJ whole genome shotgun (WGS) entry which is preliminary data.</text>
</comment>
<organism evidence="2 3">
    <name type="scientific">Triplophysa tibetana</name>
    <dbReference type="NCBI Taxonomy" id="1572043"/>
    <lineage>
        <taxon>Eukaryota</taxon>
        <taxon>Metazoa</taxon>
        <taxon>Chordata</taxon>
        <taxon>Craniata</taxon>
        <taxon>Vertebrata</taxon>
        <taxon>Euteleostomi</taxon>
        <taxon>Actinopterygii</taxon>
        <taxon>Neopterygii</taxon>
        <taxon>Teleostei</taxon>
        <taxon>Ostariophysi</taxon>
        <taxon>Cypriniformes</taxon>
        <taxon>Nemacheilidae</taxon>
        <taxon>Triplophysa</taxon>
    </lineage>
</organism>
<sequence>MDSIALLTVVGVAVLLSIIFVSSLCIDCWRSKQPISIPQRPSDSSPDYNPAAGFVVRHPQSTYAPHPDHHRITAIPYQLPNSLSSPSMTAMKAPSCPPSETGSQASYVNQHDCEDEPYVQPQDESDNNYIIVIADSPNRISRASSHSSGENYINVENEDAIKSSCDVRAGCNDSDSDCPDYENLKDNLHIGNQTPAQSFGSLNSDDRGSSDYVNTDPHAS</sequence>
<feature type="region of interest" description="Disordered" evidence="1">
    <location>
        <begin position="187"/>
        <end position="220"/>
    </location>
</feature>
<gene>
    <name evidence="2" type="ORF">E1301_Tti004642</name>
</gene>
<reference evidence="2 3" key="1">
    <citation type="journal article" date="2019" name="Mol. Ecol. Resour.">
        <title>Chromosome-level genome assembly of Triplophysa tibetana, a fish adapted to the harsh high-altitude environment of the Tibetan Plateau.</title>
        <authorList>
            <person name="Yang X."/>
            <person name="Liu H."/>
            <person name="Ma Z."/>
            <person name="Zou Y."/>
            <person name="Zou M."/>
            <person name="Mao Y."/>
            <person name="Li X."/>
            <person name="Wang H."/>
            <person name="Chen T."/>
            <person name="Wang W."/>
            <person name="Yang R."/>
        </authorList>
    </citation>
    <scope>NUCLEOTIDE SEQUENCE [LARGE SCALE GENOMIC DNA]</scope>
    <source>
        <strain evidence="2">TTIB1903HZAU</strain>
        <tissue evidence="2">Muscle</tissue>
    </source>
</reference>